<gene>
    <name evidence="3" type="ORF">METZ01_LOCUS219215</name>
</gene>
<dbReference type="PANTHER" id="PTHR40094:SF1">
    <property type="entry name" value="UBIQUITIN DOMAIN-CONTAINING PROTEIN"/>
    <property type="match status" value="1"/>
</dbReference>
<dbReference type="InterPro" id="IPR051802">
    <property type="entry name" value="YfhM-like"/>
</dbReference>
<feature type="domain" description="Alpha-2-macroglobulin" evidence="2">
    <location>
        <begin position="69"/>
        <end position="159"/>
    </location>
</feature>
<dbReference type="AlphaFoldDB" id="A0A382FWR0"/>
<dbReference type="GO" id="GO:0004866">
    <property type="term" value="F:endopeptidase inhibitor activity"/>
    <property type="evidence" value="ECO:0007669"/>
    <property type="project" value="InterPro"/>
</dbReference>
<feature type="non-terminal residue" evidence="3">
    <location>
        <position position="162"/>
    </location>
</feature>
<dbReference type="SMART" id="SM01360">
    <property type="entry name" value="A2M"/>
    <property type="match status" value="1"/>
</dbReference>
<proteinExistence type="predicted"/>
<dbReference type="InterPro" id="IPR001599">
    <property type="entry name" value="Macroglobln_a2"/>
</dbReference>
<reference evidence="3" key="1">
    <citation type="submission" date="2018-05" db="EMBL/GenBank/DDBJ databases">
        <authorList>
            <person name="Lanie J.A."/>
            <person name="Ng W.-L."/>
            <person name="Kazmierczak K.M."/>
            <person name="Andrzejewski T.M."/>
            <person name="Davidsen T.M."/>
            <person name="Wayne K.J."/>
            <person name="Tettelin H."/>
            <person name="Glass J.I."/>
            <person name="Rusch D."/>
            <person name="Podicherti R."/>
            <person name="Tsui H.-C.T."/>
            <person name="Winkler M.E."/>
        </authorList>
    </citation>
    <scope>NUCLEOTIDE SEQUENCE</scope>
</reference>
<dbReference type="EMBL" id="UINC01051785">
    <property type="protein sequence ID" value="SVB66361.1"/>
    <property type="molecule type" value="Genomic_DNA"/>
</dbReference>
<feature type="region of interest" description="Disordered" evidence="1">
    <location>
        <begin position="29"/>
        <end position="59"/>
    </location>
</feature>
<name>A0A382FWR0_9ZZZZ</name>
<sequence>MAMPEMASADMASDGLAAAAPAPMMAMRKSASAGGFAEGQSDKASAGPGAPPKGPDLSKVTARKNLNETAFFFPKLVSNQEGEVRLEFTMPEALTKWKFLGFAHDKEMRSGFLTDSMVTVKDLMVQPNPPRFLREGDLLEFTVKVTNQAPTIQTGAVRLTFN</sequence>
<dbReference type="PANTHER" id="PTHR40094">
    <property type="entry name" value="ALPHA-2-MACROGLOBULIN HOMOLOG"/>
    <property type="match status" value="1"/>
</dbReference>
<organism evidence="3">
    <name type="scientific">marine metagenome</name>
    <dbReference type="NCBI Taxonomy" id="408172"/>
    <lineage>
        <taxon>unclassified sequences</taxon>
        <taxon>metagenomes</taxon>
        <taxon>ecological metagenomes</taxon>
    </lineage>
</organism>
<protein>
    <recommendedName>
        <fullName evidence="2">Alpha-2-macroglobulin domain-containing protein</fullName>
    </recommendedName>
</protein>
<evidence type="ECO:0000259" key="2">
    <source>
        <dbReference type="SMART" id="SM01360"/>
    </source>
</evidence>
<dbReference type="Pfam" id="PF00207">
    <property type="entry name" value="A2M"/>
    <property type="match status" value="1"/>
</dbReference>
<accession>A0A382FWR0</accession>
<evidence type="ECO:0000313" key="3">
    <source>
        <dbReference type="EMBL" id="SVB66361.1"/>
    </source>
</evidence>
<evidence type="ECO:0000256" key="1">
    <source>
        <dbReference type="SAM" id="MobiDB-lite"/>
    </source>
</evidence>